<evidence type="ECO:0000259" key="2">
    <source>
        <dbReference type="Pfam" id="PF01370"/>
    </source>
</evidence>
<evidence type="ECO:0000256" key="1">
    <source>
        <dbReference type="ARBA" id="ARBA00004370"/>
    </source>
</evidence>
<dbReference type="Gene3D" id="3.40.50.720">
    <property type="entry name" value="NAD(P)-binding Rossmann-like Domain"/>
    <property type="match status" value="1"/>
</dbReference>
<accession>A0ABW3LXE1</accession>
<dbReference type="InterPro" id="IPR001509">
    <property type="entry name" value="Epimerase_deHydtase"/>
</dbReference>
<dbReference type="PANTHER" id="PTHR14097:SF8">
    <property type="entry name" value="NAD(P)-BINDING DOMAIN-CONTAINING PROTEIN"/>
    <property type="match status" value="1"/>
</dbReference>
<dbReference type="Pfam" id="PF01370">
    <property type="entry name" value="Epimerase"/>
    <property type="match status" value="1"/>
</dbReference>
<comment type="subcellular location">
    <subcellularLocation>
        <location evidence="1">Membrane</location>
    </subcellularLocation>
</comment>
<comment type="caution">
    <text evidence="3">The sequence shown here is derived from an EMBL/GenBank/DDBJ whole genome shotgun (WGS) entry which is preliminary data.</text>
</comment>
<feature type="domain" description="NAD-dependent epimerase/dehydratase" evidence="2">
    <location>
        <begin position="3"/>
        <end position="115"/>
    </location>
</feature>
<evidence type="ECO:0000313" key="3">
    <source>
        <dbReference type="EMBL" id="MFD1042888.1"/>
    </source>
</evidence>
<dbReference type="Proteomes" id="UP001597033">
    <property type="component" value="Unassembled WGS sequence"/>
</dbReference>
<gene>
    <name evidence="3" type="ORF">ACFQ2N_11100</name>
</gene>
<organism evidence="3 4">
    <name type="scientific">Pseudoxanthomonas kaohsiungensis</name>
    <dbReference type="NCBI Taxonomy" id="283923"/>
    <lineage>
        <taxon>Bacteria</taxon>
        <taxon>Pseudomonadati</taxon>
        <taxon>Pseudomonadota</taxon>
        <taxon>Gammaproteobacteria</taxon>
        <taxon>Lysobacterales</taxon>
        <taxon>Lysobacteraceae</taxon>
        <taxon>Pseudoxanthomonas</taxon>
    </lineage>
</organism>
<protein>
    <submittedName>
        <fullName evidence="3">NAD-dependent epimerase/dehydratase family protein</fullName>
    </submittedName>
</protein>
<dbReference type="RefSeq" id="WP_238394184.1">
    <property type="nucleotide sequence ID" value="NZ_JBHTKN010000007.1"/>
</dbReference>
<proteinExistence type="predicted"/>
<name>A0ABW3LXE1_9GAMM</name>
<evidence type="ECO:0000313" key="4">
    <source>
        <dbReference type="Proteomes" id="UP001597033"/>
    </source>
</evidence>
<dbReference type="SUPFAM" id="SSF51735">
    <property type="entry name" value="NAD(P)-binding Rossmann-fold domains"/>
    <property type="match status" value="1"/>
</dbReference>
<keyword evidence="4" id="KW-1185">Reference proteome</keyword>
<dbReference type="PANTHER" id="PTHR14097">
    <property type="entry name" value="OXIDOREDUCTASE HTATIP2"/>
    <property type="match status" value="1"/>
</dbReference>
<dbReference type="InterPro" id="IPR036291">
    <property type="entry name" value="NAD(P)-bd_dom_sf"/>
</dbReference>
<sequence length="230" mass="24253">MRILMTGATGLLGQGVLHEALADASVTRVAVLGRRALAHPDPRVEDLVVERFDDVSAVHARLAPFDACFYCAGAPPLGTPEATYRHVTLDLTLHVARAFAQQNPTARLLYISGAHADPASMLMPMRIKGETEAALRALPITTVMLRPGGIQPAHGERSPHGWMRPFYRLAAPAMGVGVRLMPGVMTSTAHVGRALLVLAAMPDPPPVVENARINALGESASGARGPTGDG</sequence>
<dbReference type="EMBL" id="JBHTKN010000007">
    <property type="protein sequence ID" value="MFD1042888.1"/>
    <property type="molecule type" value="Genomic_DNA"/>
</dbReference>
<reference evidence="4" key="1">
    <citation type="journal article" date="2019" name="Int. J. Syst. Evol. Microbiol.">
        <title>The Global Catalogue of Microorganisms (GCM) 10K type strain sequencing project: providing services to taxonomists for standard genome sequencing and annotation.</title>
        <authorList>
            <consortium name="The Broad Institute Genomics Platform"/>
            <consortium name="The Broad Institute Genome Sequencing Center for Infectious Disease"/>
            <person name="Wu L."/>
            <person name="Ma J."/>
        </authorList>
    </citation>
    <scope>NUCLEOTIDE SEQUENCE [LARGE SCALE GENOMIC DNA]</scope>
    <source>
        <strain evidence="4">CCUG 55854</strain>
    </source>
</reference>